<dbReference type="RefSeq" id="WP_010874759.1">
    <property type="nucleotide sequence ID" value="NZ_CP010546.1"/>
</dbReference>
<name>A0A0H3DM76_MYCPB</name>
<dbReference type="HOGENOM" id="CLU_2024168_0_0_14"/>
<dbReference type="Proteomes" id="UP000007756">
    <property type="component" value="Chromosome"/>
</dbReference>
<reference evidence="1 2" key="1">
    <citation type="journal article" date="2010" name="Appl. Environ. Microbiol.">
        <title>Targeted chromosomal knockouts in Mycoplasma pneumoniae.</title>
        <authorList>
            <person name="Krishnakumar R."/>
            <person name="Assad-Garcia N."/>
            <person name="Benders G.A."/>
            <person name="Phan Q."/>
            <person name="Montague M.G."/>
            <person name="Glass J.I."/>
        </authorList>
    </citation>
    <scope>NUCLEOTIDE SEQUENCE [LARGE SCALE GENOMIC DNA]</scope>
    <source>
        <strain evidence="2">ATCC 15531 / DSM 22911 / NBRC 14401 / NCTC 10119 / FH</strain>
    </source>
</reference>
<sequence>MSFKVKNQSKHLYSLMTKFKRSQLILKHQSNNFASELWNEEDIIRSKQFIELIEDTLLHLKKDTVDFIYDIFIYGKKPCDISYSNSTYYKKLNKAANSFFDHFVWEAPIYKTKELKNDNSHS</sequence>
<evidence type="ECO:0000313" key="1">
    <source>
        <dbReference type="EMBL" id="ADK86841.1"/>
    </source>
</evidence>
<protein>
    <submittedName>
        <fullName evidence="1">Uncharacterized protein</fullName>
    </submittedName>
</protein>
<dbReference type="AlphaFoldDB" id="A0A0H3DM76"/>
<accession>A0A0H3DM76</accession>
<dbReference type="EMBL" id="CP002077">
    <property type="protein sequence ID" value="ADK86841.1"/>
    <property type="molecule type" value="Genomic_DNA"/>
</dbReference>
<dbReference type="PaxDb" id="722438-MPNE_0472"/>
<dbReference type="PATRIC" id="fig|722438.3.peg.452"/>
<dbReference type="KEGG" id="mpj:MPNE_0472"/>
<dbReference type="GeneID" id="66608933"/>
<gene>
    <name evidence="1" type="ordered locus">MPNE_0472</name>
</gene>
<evidence type="ECO:0000313" key="2">
    <source>
        <dbReference type="Proteomes" id="UP000007756"/>
    </source>
</evidence>
<dbReference type="NCBIfam" id="NF045770">
    <property type="entry name" value="MPN403_MG284_C"/>
    <property type="match status" value="1"/>
</dbReference>
<dbReference type="STRING" id="722438.F539_02275"/>
<proteinExistence type="predicted"/>
<organism evidence="1 2">
    <name type="scientific">Mycoplasmoides pneumoniae (strain ATCC 15531 / DSM 23978 / CIP 103766 / NBRC 14401 / NCTC 10119 / FH)</name>
    <name type="common">Mycoplasma pneumoniae</name>
    <dbReference type="NCBI Taxonomy" id="722438"/>
    <lineage>
        <taxon>Bacteria</taxon>
        <taxon>Bacillati</taxon>
        <taxon>Mycoplasmatota</taxon>
        <taxon>Mycoplasmoidales</taxon>
        <taxon>Mycoplasmoidaceae</taxon>
        <taxon>Mycoplasmoides</taxon>
    </lineage>
</organism>
<dbReference type="InterPro" id="IPR058231">
    <property type="entry name" value="MG284-like_C"/>
</dbReference>
<dbReference type="eggNOG" id="ENOG5030NK9">
    <property type="taxonomic scope" value="Bacteria"/>
</dbReference>